<organism evidence="1 2">
    <name type="scientific">Thiorhodovibrio frisius</name>
    <dbReference type="NCBI Taxonomy" id="631362"/>
    <lineage>
        <taxon>Bacteria</taxon>
        <taxon>Pseudomonadati</taxon>
        <taxon>Pseudomonadota</taxon>
        <taxon>Gammaproteobacteria</taxon>
        <taxon>Chromatiales</taxon>
        <taxon>Chromatiaceae</taxon>
        <taxon>Thiorhodovibrio</taxon>
    </lineage>
</organism>
<dbReference type="HOGENOM" id="CLU_1539338_0_0_6"/>
<dbReference type="EMBL" id="JH603169">
    <property type="protein sequence ID" value="EIC22342.1"/>
    <property type="molecule type" value="Genomic_DNA"/>
</dbReference>
<evidence type="ECO:0000313" key="2">
    <source>
        <dbReference type="Proteomes" id="UP000002964"/>
    </source>
</evidence>
<reference evidence="2" key="1">
    <citation type="submission" date="2011-06" db="EMBL/GenBank/DDBJ databases">
        <authorList>
            <consortium name="US DOE Joint Genome Institute (JGI-PGF)"/>
            <person name="Lucas S."/>
            <person name="Han J."/>
            <person name="Lapidus A."/>
            <person name="Cheng J.-F."/>
            <person name="Goodwin L."/>
            <person name="Pitluck S."/>
            <person name="Peters L."/>
            <person name="Land M.L."/>
            <person name="Hauser L."/>
            <person name="Vogl K."/>
            <person name="Liu Z."/>
            <person name="Overmann J."/>
            <person name="Frigaard N.-U."/>
            <person name="Bryant D.A."/>
            <person name="Woyke T.J."/>
        </authorList>
    </citation>
    <scope>NUCLEOTIDE SEQUENCE [LARGE SCALE GENOMIC DNA]</scope>
    <source>
        <strain evidence="2">970</strain>
    </source>
</reference>
<keyword evidence="2" id="KW-1185">Reference proteome</keyword>
<name>H8Z0K1_9GAMM</name>
<sequence length="174" mass="19882">MNAESAEHLYLAEQLTALERCAYFALLVDGKVTWPLTVAALREHRLDGDWFEPLAALNELFAKLQDVLGSVMRHTAFMLAEPAPTFLSVLVFFEKHRVITSVAQWHRVRKMRNQAAHDYDLQPAVTAAHFNQIHAELPELVQIAARLVSFCQQWLDCRPLDAELHEVLERALRA</sequence>
<dbReference type="RefSeq" id="WP_009149085.1">
    <property type="nucleotide sequence ID" value="NZ_JH603169.1"/>
</dbReference>
<accession>H8Z0K1</accession>
<reference evidence="1 2" key="2">
    <citation type="submission" date="2011-11" db="EMBL/GenBank/DDBJ databases">
        <authorList>
            <consortium name="US DOE Joint Genome Institute"/>
            <person name="Lucas S."/>
            <person name="Han J."/>
            <person name="Lapidus A."/>
            <person name="Cheng J.-F."/>
            <person name="Goodwin L."/>
            <person name="Pitluck S."/>
            <person name="Peters L."/>
            <person name="Ovchinnikova G."/>
            <person name="Zhang X."/>
            <person name="Detter J.C."/>
            <person name="Han C."/>
            <person name="Tapia R."/>
            <person name="Land M."/>
            <person name="Hauser L."/>
            <person name="Kyrpides N."/>
            <person name="Ivanova N."/>
            <person name="Pagani I."/>
            <person name="Vogl K."/>
            <person name="Liu Z."/>
            <person name="Overmann J."/>
            <person name="Frigaard N.-U."/>
            <person name="Bryant D."/>
            <person name="Woyke T."/>
        </authorList>
    </citation>
    <scope>NUCLEOTIDE SEQUENCE [LARGE SCALE GENOMIC DNA]</scope>
    <source>
        <strain evidence="1 2">970</strain>
    </source>
</reference>
<proteinExistence type="predicted"/>
<dbReference type="Gene3D" id="1.20.120.330">
    <property type="entry name" value="Nucleotidyltransferases domain 2"/>
    <property type="match status" value="1"/>
</dbReference>
<dbReference type="SUPFAM" id="SSF81593">
    <property type="entry name" value="Nucleotidyltransferase substrate binding subunit/domain"/>
    <property type="match status" value="1"/>
</dbReference>
<dbReference type="eggNOG" id="ENOG50325M5">
    <property type="taxonomic scope" value="Bacteria"/>
</dbReference>
<dbReference type="AlphaFoldDB" id="H8Z0K1"/>
<evidence type="ECO:0000313" key="1">
    <source>
        <dbReference type="EMBL" id="EIC22342.1"/>
    </source>
</evidence>
<dbReference type="STRING" id="631362.Thi970DRAFT_02596"/>
<protein>
    <submittedName>
        <fullName evidence="1">Uncharacterized protein</fullName>
    </submittedName>
</protein>
<gene>
    <name evidence="1" type="ORF">Thi970DRAFT_02596</name>
</gene>
<dbReference type="Proteomes" id="UP000002964">
    <property type="component" value="Unassembled WGS sequence"/>
</dbReference>